<feature type="signal peptide" evidence="1">
    <location>
        <begin position="1"/>
        <end position="30"/>
    </location>
</feature>
<dbReference type="Proteomes" id="UP001501803">
    <property type="component" value="Unassembled WGS sequence"/>
</dbReference>
<proteinExistence type="predicted"/>
<gene>
    <name evidence="2" type="ORF">GCM10022381_16500</name>
</gene>
<dbReference type="EMBL" id="BAABCN010000003">
    <property type="protein sequence ID" value="GAA3874408.1"/>
    <property type="molecule type" value="Genomic_DNA"/>
</dbReference>
<feature type="chain" id="PRO_5047204792" description="Cell wall-binding repeat-containing protein" evidence="1">
    <location>
        <begin position="31"/>
        <end position="526"/>
    </location>
</feature>
<evidence type="ECO:0000313" key="3">
    <source>
        <dbReference type="Proteomes" id="UP001501803"/>
    </source>
</evidence>
<dbReference type="Pfam" id="PF04122">
    <property type="entry name" value="CW_binding_2"/>
    <property type="match status" value="3"/>
</dbReference>
<dbReference type="Gene3D" id="3.40.50.12090">
    <property type="match status" value="2"/>
</dbReference>
<evidence type="ECO:0000256" key="1">
    <source>
        <dbReference type="SAM" id="SignalP"/>
    </source>
</evidence>
<accession>A0ABP7KDY0</accession>
<dbReference type="RefSeq" id="WP_345064715.1">
    <property type="nucleotide sequence ID" value="NZ_BAABCN010000003.1"/>
</dbReference>
<organism evidence="2 3">
    <name type="scientific">Leifsonia kafniensis</name>
    <dbReference type="NCBI Taxonomy" id="475957"/>
    <lineage>
        <taxon>Bacteria</taxon>
        <taxon>Bacillati</taxon>
        <taxon>Actinomycetota</taxon>
        <taxon>Actinomycetes</taxon>
        <taxon>Micrococcales</taxon>
        <taxon>Microbacteriaceae</taxon>
        <taxon>Leifsonia</taxon>
    </lineage>
</organism>
<sequence>MNMLNSRIKRGLGCIAASSLILGGASFALAAPASATTGGEIAPVAAAAATSVVPVTVNDIAPNESKYLGWHEGYTNATPAFRIATDGLHLGIGAPSQILNGLVASGKPGIATTDLLALITGASTSVRSGAVTFQVAVTWGTGASSGWATLRSDELIQPVSTIRANDLWVSSKAVGAIAADTPTTVKSLTDELKRLGNVRYSGFGVQADAEAAVGDVTWDGTKYAFTVVTDRIAGDNRYDTAVKISQSFAPGASRLYVTSGQDFPDALSAGPAAAHFESPLLLTTQDTVPANVAAEIKRLNPDEVVVVGGTTAVSAQVETQIESIVGADAVMRVSGADRYETSRNLALDAFGKADTAYVATGANFPDALAAGPAAVHFDGPVVLVAGWGTTVDEATKTLLDNQLGVKTVNIVGGEVAVSHGVIVDLQALVPVVARFWGADRYVTASEINKVFGTSDRLYLATGTGFADALSGAALAGLNDSPLYVTTPDCLQEATTWGIVSKAATEVTLLGGPDVLSRGIASLTSCK</sequence>
<evidence type="ECO:0008006" key="4">
    <source>
        <dbReference type="Google" id="ProtNLM"/>
    </source>
</evidence>
<keyword evidence="1" id="KW-0732">Signal</keyword>
<protein>
    <recommendedName>
        <fullName evidence="4">Cell wall-binding repeat-containing protein</fullName>
    </recommendedName>
</protein>
<reference evidence="3" key="1">
    <citation type="journal article" date="2019" name="Int. J. Syst. Evol. Microbiol.">
        <title>The Global Catalogue of Microorganisms (GCM) 10K type strain sequencing project: providing services to taxonomists for standard genome sequencing and annotation.</title>
        <authorList>
            <consortium name="The Broad Institute Genomics Platform"/>
            <consortium name="The Broad Institute Genome Sequencing Center for Infectious Disease"/>
            <person name="Wu L."/>
            <person name="Ma J."/>
        </authorList>
    </citation>
    <scope>NUCLEOTIDE SEQUENCE [LARGE SCALE GENOMIC DNA]</scope>
    <source>
        <strain evidence="3">JCM 17021</strain>
    </source>
</reference>
<evidence type="ECO:0000313" key="2">
    <source>
        <dbReference type="EMBL" id="GAA3874408.1"/>
    </source>
</evidence>
<keyword evidence="3" id="KW-1185">Reference proteome</keyword>
<dbReference type="PANTHER" id="PTHR30032:SF4">
    <property type="entry name" value="AMIDASE ENHANCER"/>
    <property type="match status" value="1"/>
</dbReference>
<comment type="caution">
    <text evidence="2">The sequence shown here is derived from an EMBL/GenBank/DDBJ whole genome shotgun (WGS) entry which is preliminary data.</text>
</comment>
<dbReference type="InterPro" id="IPR051922">
    <property type="entry name" value="Bact_Sporulation_Assoc"/>
</dbReference>
<name>A0ABP7KDY0_9MICO</name>
<dbReference type="PANTHER" id="PTHR30032">
    <property type="entry name" value="N-ACETYLMURAMOYL-L-ALANINE AMIDASE-RELATED"/>
    <property type="match status" value="1"/>
</dbReference>
<dbReference type="InterPro" id="IPR007253">
    <property type="entry name" value="Cell_wall-bd_2"/>
</dbReference>